<evidence type="ECO:0000313" key="1">
    <source>
        <dbReference type="EMBL" id="KAF6148042.1"/>
    </source>
</evidence>
<keyword evidence="2" id="KW-1185">Reference proteome</keyword>
<dbReference type="EMBL" id="JACGCM010001859">
    <property type="protein sequence ID" value="KAF6148042.1"/>
    <property type="molecule type" value="Genomic_DNA"/>
</dbReference>
<accession>A0A7J7LZM7</accession>
<sequence>MRIRSLKKKAINASTKFMRSLKKKNSQSKSHNRILSLSIDDIQNDEELQAVDAFRQALILDELLPSRHDYYHMMLR</sequence>
<proteinExistence type="predicted"/>
<dbReference type="PANTHER" id="PTHR45657">
    <property type="entry name" value="CRAL-TRIO DOMAIN-CONTAINING PROTEIN YKL091C-RELATED"/>
    <property type="match status" value="1"/>
</dbReference>
<reference evidence="1 2" key="1">
    <citation type="journal article" date="2020" name="IScience">
        <title>Genome Sequencing of the Endangered Kingdonia uniflora (Circaeasteraceae, Ranunculales) Reveals Potential Mechanisms of Evolutionary Specialization.</title>
        <authorList>
            <person name="Sun Y."/>
            <person name="Deng T."/>
            <person name="Zhang A."/>
            <person name="Moore M.J."/>
            <person name="Landis J.B."/>
            <person name="Lin N."/>
            <person name="Zhang H."/>
            <person name="Zhang X."/>
            <person name="Huang J."/>
            <person name="Zhang X."/>
            <person name="Sun H."/>
            <person name="Wang H."/>
        </authorList>
    </citation>
    <scope>NUCLEOTIDE SEQUENCE [LARGE SCALE GENOMIC DNA]</scope>
    <source>
        <strain evidence="1">TB1705</strain>
        <tissue evidence="1">Leaf</tissue>
    </source>
</reference>
<protein>
    <submittedName>
        <fullName evidence="1">Uncharacterized protein</fullName>
    </submittedName>
</protein>
<comment type="caution">
    <text evidence="1">The sequence shown here is derived from an EMBL/GenBank/DDBJ whole genome shotgun (WGS) entry which is preliminary data.</text>
</comment>
<evidence type="ECO:0000313" key="2">
    <source>
        <dbReference type="Proteomes" id="UP000541444"/>
    </source>
</evidence>
<gene>
    <name evidence="1" type="ORF">GIB67_024217</name>
</gene>
<dbReference type="OrthoDB" id="1715244at2759"/>
<dbReference type="PANTHER" id="PTHR45657:SF5">
    <property type="entry name" value="PHOSPHATIDYLINOSITOL_PHOSPHATIDYLCHOLINE TRANSFER PROTEIN SFH6"/>
    <property type="match status" value="1"/>
</dbReference>
<organism evidence="1 2">
    <name type="scientific">Kingdonia uniflora</name>
    <dbReference type="NCBI Taxonomy" id="39325"/>
    <lineage>
        <taxon>Eukaryota</taxon>
        <taxon>Viridiplantae</taxon>
        <taxon>Streptophyta</taxon>
        <taxon>Embryophyta</taxon>
        <taxon>Tracheophyta</taxon>
        <taxon>Spermatophyta</taxon>
        <taxon>Magnoliopsida</taxon>
        <taxon>Ranunculales</taxon>
        <taxon>Circaeasteraceae</taxon>
        <taxon>Kingdonia</taxon>
    </lineage>
</organism>
<dbReference type="AlphaFoldDB" id="A0A7J7LZM7"/>
<dbReference type="Proteomes" id="UP000541444">
    <property type="component" value="Unassembled WGS sequence"/>
</dbReference>
<dbReference type="InterPro" id="IPR051026">
    <property type="entry name" value="PI/PC_transfer"/>
</dbReference>
<name>A0A7J7LZM7_9MAGN</name>